<dbReference type="AlphaFoldDB" id="A0A5E4PKC6"/>
<dbReference type="Proteomes" id="UP000324832">
    <property type="component" value="Unassembled WGS sequence"/>
</dbReference>
<gene>
    <name evidence="2" type="ORF">LSINAPIS_LOCUS213</name>
</gene>
<name>A0A5E4PKC6_9NEOP</name>
<evidence type="ECO:0000256" key="1">
    <source>
        <dbReference type="SAM" id="SignalP"/>
    </source>
</evidence>
<proteinExistence type="predicted"/>
<accession>A0A5E4PKC6</accession>
<evidence type="ECO:0008006" key="4">
    <source>
        <dbReference type="Google" id="ProtNLM"/>
    </source>
</evidence>
<reference evidence="2 3" key="1">
    <citation type="submission" date="2017-07" db="EMBL/GenBank/DDBJ databases">
        <authorList>
            <person name="Talla V."/>
            <person name="Backstrom N."/>
        </authorList>
    </citation>
    <scope>NUCLEOTIDE SEQUENCE [LARGE SCALE GENOMIC DNA]</scope>
</reference>
<evidence type="ECO:0000313" key="2">
    <source>
        <dbReference type="EMBL" id="VVC86381.1"/>
    </source>
</evidence>
<keyword evidence="3" id="KW-1185">Reference proteome</keyword>
<organism evidence="2 3">
    <name type="scientific">Leptidea sinapis</name>
    <dbReference type="NCBI Taxonomy" id="189913"/>
    <lineage>
        <taxon>Eukaryota</taxon>
        <taxon>Metazoa</taxon>
        <taxon>Ecdysozoa</taxon>
        <taxon>Arthropoda</taxon>
        <taxon>Hexapoda</taxon>
        <taxon>Insecta</taxon>
        <taxon>Pterygota</taxon>
        <taxon>Neoptera</taxon>
        <taxon>Endopterygota</taxon>
        <taxon>Lepidoptera</taxon>
        <taxon>Glossata</taxon>
        <taxon>Ditrysia</taxon>
        <taxon>Papilionoidea</taxon>
        <taxon>Pieridae</taxon>
        <taxon>Dismorphiinae</taxon>
        <taxon>Leptidea</taxon>
    </lineage>
</organism>
<evidence type="ECO:0000313" key="3">
    <source>
        <dbReference type="Proteomes" id="UP000324832"/>
    </source>
</evidence>
<protein>
    <recommendedName>
        <fullName evidence="4">Secreted protein</fullName>
    </recommendedName>
</protein>
<sequence>MIAKLLVVFCILVKSAVSHGLSFPPHFKFGDHTTGDVACNSHELKQSWCYVLPQINRRITQARDRTCDNHVPFRFASNTSRSRWLVESTNC</sequence>
<keyword evidence="1" id="KW-0732">Signal</keyword>
<dbReference type="EMBL" id="FZQP02000003">
    <property type="protein sequence ID" value="VVC86381.1"/>
    <property type="molecule type" value="Genomic_DNA"/>
</dbReference>
<feature type="chain" id="PRO_5022751348" description="Secreted protein" evidence="1">
    <location>
        <begin position="19"/>
        <end position="91"/>
    </location>
</feature>
<feature type="signal peptide" evidence="1">
    <location>
        <begin position="1"/>
        <end position="18"/>
    </location>
</feature>